<evidence type="ECO:0000313" key="5">
    <source>
        <dbReference type="Proteomes" id="UP000332933"/>
    </source>
</evidence>
<dbReference type="OrthoDB" id="79892at2759"/>
<keyword evidence="2" id="KW-1133">Transmembrane helix</keyword>
<accession>A0A485KFB3</accession>
<proteinExistence type="predicted"/>
<evidence type="ECO:0000313" key="3">
    <source>
        <dbReference type="EMBL" id="KAF0714055.1"/>
    </source>
</evidence>
<dbReference type="AlphaFoldDB" id="A0A485KFB3"/>
<keyword evidence="5" id="KW-1185">Reference proteome</keyword>
<dbReference type="EMBL" id="VJMH01000871">
    <property type="protein sequence ID" value="KAF0714055.1"/>
    <property type="molecule type" value="Genomic_DNA"/>
</dbReference>
<evidence type="ECO:0000256" key="1">
    <source>
        <dbReference type="SAM" id="MobiDB-lite"/>
    </source>
</evidence>
<feature type="region of interest" description="Disordered" evidence="1">
    <location>
        <begin position="168"/>
        <end position="239"/>
    </location>
</feature>
<organism evidence="4 5">
    <name type="scientific">Aphanomyces stellatus</name>
    <dbReference type="NCBI Taxonomy" id="120398"/>
    <lineage>
        <taxon>Eukaryota</taxon>
        <taxon>Sar</taxon>
        <taxon>Stramenopiles</taxon>
        <taxon>Oomycota</taxon>
        <taxon>Saprolegniomycetes</taxon>
        <taxon>Saprolegniales</taxon>
        <taxon>Verrucalvaceae</taxon>
        <taxon>Aphanomyces</taxon>
    </lineage>
</organism>
<feature type="compositionally biased region" description="Low complexity" evidence="1">
    <location>
        <begin position="201"/>
        <end position="223"/>
    </location>
</feature>
<feature type="transmembrane region" description="Helical" evidence="2">
    <location>
        <begin position="79"/>
        <end position="105"/>
    </location>
</feature>
<protein>
    <submittedName>
        <fullName evidence="4">Aste57867_4069 protein</fullName>
    </submittedName>
</protein>
<feature type="compositionally biased region" description="Low complexity" evidence="1">
    <location>
        <begin position="171"/>
        <end position="185"/>
    </location>
</feature>
<feature type="transmembrane region" description="Helical" evidence="2">
    <location>
        <begin position="30"/>
        <end position="58"/>
    </location>
</feature>
<keyword evidence="2" id="KW-0812">Transmembrane</keyword>
<evidence type="ECO:0000256" key="2">
    <source>
        <dbReference type="SAM" id="Phobius"/>
    </source>
</evidence>
<dbReference type="EMBL" id="CAADRA010000871">
    <property type="protein sequence ID" value="VFT81203.1"/>
    <property type="molecule type" value="Genomic_DNA"/>
</dbReference>
<name>A0A485KFB3_9STRA</name>
<reference evidence="4 5" key="1">
    <citation type="submission" date="2019-03" db="EMBL/GenBank/DDBJ databases">
        <authorList>
            <person name="Gaulin E."/>
            <person name="Dumas B."/>
        </authorList>
    </citation>
    <scope>NUCLEOTIDE SEQUENCE [LARGE SCALE GENOMIC DNA]</scope>
    <source>
        <strain evidence="4">CBS 568.67</strain>
    </source>
</reference>
<dbReference type="Proteomes" id="UP000332933">
    <property type="component" value="Unassembled WGS sequence"/>
</dbReference>
<reference evidence="3" key="2">
    <citation type="submission" date="2019-06" db="EMBL/GenBank/DDBJ databases">
        <title>Genomics analysis of Aphanomyces spp. identifies a new class of oomycete effector associated with host adaptation.</title>
        <authorList>
            <person name="Gaulin E."/>
        </authorList>
    </citation>
    <scope>NUCLEOTIDE SEQUENCE</scope>
    <source>
        <strain evidence="3">CBS 578.67</strain>
    </source>
</reference>
<sequence>MTPTLQTASLLGLLGSSSQGKREKSKLKRFLAWLTVLSLTSFLFHPESMLWAVLHYAARLGHKLLQRTVAMCGWADTESLPLVVAAVAWAVAAVAAALVTSYYVYFLHADKGLLKCSTPKAGAGFDIAFHPPTHHHQRGCKKAKRTAKEDKKKARDLYFSNLLRHAESDDSMPTSDMATSTTTTDELSQQHALPPINDLASSMPVMMLSPPLSPSLHVHTPTSTDPPPSISRPQEDDRPLEQRHDLHVSIGSITTIMEGDEEADDEASPTKDEATISCDWTLLSPLPADGMLTNPVDELSNQATHDYATNSSAVHHADNDDENNSQPRADNAVDATRACLEEGPTPPATPAAFNKAELLAFLCDPKLTSSVIRAHVQGGIIDADMVLAMSTADFGAAKVPQLAVRMLFISVMATKESPQPHPYLQPHQPPTIDTKKHGVAPPPGFSAIASSSSLFKSCNAVVEMGRFKSGAARPRSGHHAAAAAHCDNQYEKEMERISNQMTMNVLD</sequence>
<gene>
    <name evidence="4" type="primary">Aste57867_4069</name>
    <name evidence="3" type="ORF">As57867_004058</name>
    <name evidence="4" type="ORF">ASTE57867_4069</name>
</gene>
<evidence type="ECO:0000313" key="4">
    <source>
        <dbReference type="EMBL" id="VFT81203.1"/>
    </source>
</evidence>
<keyword evidence="2" id="KW-0472">Membrane</keyword>